<dbReference type="GO" id="GO:0005524">
    <property type="term" value="F:ATP binding"/>
    <property type="evidence" value="ECO:0007669"/>
    <property type="project" value="UniProtKB-KW"/>
</dbReference>
<dbReference type="GO" id="GO:0006310">
    <property type="term" value="P:DNA recombination"/>
    <property type="evidence" value="ECO:0007669"/>
    <property type="project" value="UniProtKB-KW"/>
</dbReference>
<sequence length="1337" mass="150086">MELETMSLYDWICLCERAPNSKLPKTAEGGHETDEDETNRILEERGDDCSDGLEGDDVSDRLSATDSLEDFIVQDECQSGLLGARGDLPDRMDPIREGDTGPATTKRTGGKPRKLQRFGFLSDHPLSETHHVVLRPVTERYVPNFVGGLLPRYDTGDREFYCSVMLVLFKPWRSGTQLKSVEQTWNTAFETYELSERHSAVIKNFNLRYECLDARDDFRAEMAKDAGNPGLHPMFDDNITGAALMDLDADCDDYSADDYGVTSTDLPNFIHGVSYKRKLVKAAKISRIMGDRGCKWSTPVEALADTSNIPSEIIATHHSPGQWKETVATLRQTILDARQSTNRGKNPITAKYSKRYVNQVEFLTRAHLQKQQNSGNETDKVNDISDIVALEFGLNKEQERAYRIIVQHAQSPLPDQLRMYIGGMGGTGKTQVLKAVMKYFDSKEESHRMIRVAPTGTASSLVKGSTYHFMFGINEFAGGEVSKKTLGEVKARLQGVEYIFFNEVSMLSCADLYKISARLAMCTNNADLPFGGMNVIFAGDFAQLPPVIGGENSSLYRPDNGMYATSNKAQESALGKAIWHQVVTVVILRENMRQKVQTPEDARLRQALANMRYKACTAADISFLRSRVCNTRPGAPDITSAQFRNTSIITGLNVHKDEFNRIGSVRFAVETGQELTHFYSDDSITDAPASSARTKKKAKTVKLTGRLQRQLWESKPSDTNKHIPGKLSICKGLPMMIRYNTATELSITKGQECTVHSWVEGIGSVGQPVLETLFVRLINPPSSVSIPGLPENVVPLVRSSQSVTCFLPDDSTLSINRTQIEIIPNFAMTDYCSQGKTRPVNPVDLTNCRSHQSYYTALSRSASSEGTVLLPDFTDPHLTAFDPKKIQGGCSGHLRQEFRELELLDHITLMMYEGTLSMKVHGDRRYDLIERFQLQYGKAFVPPLVEKSIKWSLIDPMQPSECSTFEWDVKKMTHVPVGMDGSSARLADTARTSATQDTIIHPPYKAVPDAADRYPVDRKVTPMKHPGKRKARTSDNAHPSASSVATENSNRLPVPAGPLYPSAMYPTGPDERRVPIGCAWASNSCPYDAVLFILINIWKRDPAVFTDGFSDMNEDWMGTLASSLSDHHKGVYSVEQVRDFLRRKLHRSFPEVFVYGRETSASAIVERWFKRSTPVSVIGNRCDNGHEKDTYTSHFCGLTPIVHELNGVRSVREYASNMQNGYEYQACVMCYAPSFRFRRFIYRPIVLPVHVEDLNIFPDSQLVLPVVGIDRTYELIGAVYYGEHHFTSRYVDRQRVVWYNDSIVHRRNCVKEGHLNDMDLRTLPDGRKATIYFYVLL</sequence>
<dbReference type="OrthoDB" id="3259294at2759"/>
<keyword evidence="1" id="KW-0227">DNA damage</keyword>
<dbReference type="GO" id="GO:0006281">
    <property type="term" value="P:DNA repair"/>
    <property type="evidence" value="ECO:0007669"/>
    <property type="project" value="UniProtKB-KW"/>
</dbReference>
<feature type="region of interest" description="Disordered" evidence="2">
    <location>
        <begin position="82"/>
        <end position="111"/>
    </location>
</feature>
<feature type="compositionally biased region" description="Polar residues" evidence="2">
    <location>
        <begin position="1034"/>
        <end position="1051"/>
    </location>
</feature>
<comment type="similarity">
    <text evidence="1">Belongs to the helicase family.</text>
</comment>
<feature type="region of interest" description="Disordered" evidence="2">
    <location>
        <begin position="1018"/>
        <end position="1053"/>
    </location>
</feature>
<feature type="compositionally biased region" description="Basic and acidic residues" evidence="2">
    <location>
        <begin position="28"/>
        <end position="48"/>
    </location>
</feature>
<comment type="catalytic activity">
    <reaction evidence="1">
        <text>ATP + H2O = ADP + phosphate + H(+)</text>
        <dbReference type="Rhea" id="RHEA:13065"/>
        <dbReference type="ChEBI" id="CHEBI:15377"/>
        <dbReference type="ChEBI" id="CHEBI:15378"/>
        <dbReference type="ChEBI" id="CHEBI:30616"/>
        <dbReference type="ChEBI" id="CHEBI:43474"/>
        <dbReference type="ChEBI" id="CHEBI:456216"/>
        <dbReference type="EC" id="5.6.2.3"/>
    </reaction>
</comment>
<name>A0A284RKW3_ARMOS</name>
<dbReference type="Gene3D" id="3.40.50.300">
    <property type="entry name" value="P-loop containing nucleotide triphosphate hydrolases"/>
    <property type="match status" value="1"/>
</dbReference>
<keyword evidence="1" id="KW-0347">Helicase</keyword>
<comment type="cofactor">
    <cofactor evidence="1">
        <name>Mg(2+)</name>
        <dbReference type="ChEBI" id="CHEBI:18420"/>
    </cofactor>
</comment>
<evidence type="ECO:0000313" key="4">
    <source>
        <dbReference type="EMBL" id="SJL09389.1"/>
    </source>
</evidence>
<dbReference type="InterPro" id="IPR010285">
    <property type="entry name" value="DNA_helicase_pif1-like_DEAD"/>
</dbReference>
<dbReference type="Pfam" id="PF05970">
    <property type="entry name" value="PIF1"/>
    <property type="match status" value="1"/>
</dbReference>
<evidence type="ECO:0000259" key="3">
    <source>
        <dbReference type="Pfam" id="PF05970"/>
    </source>
</evidence>
<dbReference type="InterPro" id="IPR051055">
    <property type="entry name" value="PIF1_helicase"/>
</dbReference>
<keyword evidence="1" id="KW-0067">ATP-binding</keyword>
<accession>A0A284RKW3</accession>
<keyword evidence="1" id="KW-0547">Nucleotide-binding</keyword>
<evidence type="ECO:0000256" key="2">
    <source>
        <dbReference type="SAM" id="MobiDB-lite"/>
    </source>
</evidence>
<dbReference type="GO" id="GO:0043139">
    <property type="term" value="F:5'-3' DNA helicase activity"/>
    <property type="evidence" value="ECO:0007669"/>
    <property type="project" value="UniProtKB-EC"/>
</dbReference>
<dbReference type="EC" id="5.6.2.3" evidence="1"/>
<gene>
    <name evidence="4" type="ORF">ARMOST_12767</name>
</gene>
<dbReference type="Proteomes" id="UP000219338">
    <property type="component" value="Unassembled WGS sequence"/>
</dbReference>
<feature type="compositionally biased region" description="Basic residues" evidence="2">
    <location>
        <begin position="1021"/>
        <end position="1031"/>
    </location>
</feature>
<feature type="domain" description="DNA helicase Pif1-like DEAD-box helicase" evidence="3">
    <location>
        <begin position="394"/>
        <end position="598"/>
    </location>
</feature>
<evidence type="ECO:0000256" key="1">
    <source>
        <dbReference type="RuleBase" id="RU363044"/>
    </source>
</evidence>
<dbReference type="STRING" id="47428.A0A284RKW3"/>
<feature type="compositionally biased region" description="Basic and acidic residues" evidence="2">
    <location>
        <begin position="87"/>
        <end position="99"/>
    </location>
</feature>
<dbReference type="PANTHER" id="PTHR47642">
    <property type="entry name" value="ATP-DEPENDENT DNA HELICASE"/>
    <property type="match status" value="1"/>
</dbReference>
<evidence type="ECO:0000313" key="5">
    <source>
        <dbReference type="Proteomes" id="UP000219338"/>
    </source>
</evidence>
<protein>
    <recommendedName>
        <fullName evidence="1">ATP-dependent DNA helicase</fullName>
        <ecNumber evidence="1">5.6.2.3</ecNumber>
    </recommendedName>
</protein>
<organism evidence="4 5">
    <name type="scientific">Armillaria ostoyae</name>
    <name type="common">Armillaria root rot fungus</name>
    <dbReference type="NCBI Taxonomy" id="47428"/>
    <lineage>
        <taxon>Eukaryota</taxon>
        <taxon>Fungi</taxon>
        <taxon>Dikarya</taxon>
        <taxon>Basidiomycota</taxon>
        <taxon>Agaricomycotina</taxon>
        <taxon>Agaricomycetes</taxon>
        <taxon>Agaricomycetidae</taxon>
        <taxon>Agaricales</taxon>
        <taxon>Marasmiineae</taxon>
        <taxon>Physalacriaceae</taxon>
        <taxon>Armillaria</taxon>
    </lineage>
</organism>
<keyword evidence="5" id="KW-1185">Reference proteome</keyword>
<dbReference type="InterPro" id="IPR027417">
    <property type="entry name" value="P-loop_NTPase"/>
</dbReference>
<dbReference type="OMA" id="RINTTAM"/>
<keyword evidence="1" id="KW-0378">Hydrolase</keyword>
<dbReference type="GO" id="GO:0016887">
    <property type="term" value="F:ATP hydrolysis activity"/>
    <property type="evidence" value="ECO:0007669"/>
    <property type="project" value="RHEA"/>
</dbReference>
<dbReference type="EMBL" id="FUEG01000010">
    <property type="protein sequence ID" value="SJL09389.1"/>
    <property type="molecule type" value="Genomic_DNA"/>
</dbReference>
<dbReference type="SUPFAM" id="SSF52540">
    <property type="entry name" value="P-loop containing nucleoside triphosphate hydrolases"/>
    <property type="match status" value="2"/>
</dbReference>
<dbReference type="GO" id="GO:0000723">
    <property type="term" value="P:telomere maintenance"/>
    <property type="evidence" value="ECO:0007669"/>
    <property type="project" value="InterPro"/>
</dbReference>
<proteinExistence type="inferred from homology"/>
<feature type="region of interest" description="Disordered" evidence="2">
    <location>
        <begin position="22"/>
        <end position="60"/>
    </location>
</feature>
<keyword evidence="1" id="KW-0234">DNA repair</keyword>
<reference evidence="5" key="1">
    <citation type="journal article" date="2017" name="Nat. Ecol. Evol.">
        <title>Genome expansion and lineage-specific genetic innovations in the forest pathogenic fungi Armillaria.</title>
        <authorList>
            <person name="Sipos G."/>
            <person name="Prasanna A.N."/>
            <person name="Walter M.C."/>
            <person name="O'Connor E."/>
            <person name="Balint B."/>
            <person name="Krizsan K."/>
            <person name="Kiss B."/>
            <person name="Hess J."/>
            <person name="Varga T."/>
            <person name="Slot J."/>
            <person name="Riley R."/>
            <person name="Boka B."/>
            <person name="Rigling D."/>
            <person name="Barry K."/>
            <person name="Lee J."/>
            <person name="Mihaltcheva S."/>
            <person name="LaButti K."/>
            <person name="Lipzen A."/>
            <person name="Waldron R."/>
            <person name="Moloney N.M."/>
            <person name="Sperisen C."/>
            <person name="Kredics L."/>
            <person name="Vagvoelgyi C."/>
            <person name="Patrignani A."/>
            <person name="Fitzpatrick D."/>
            <person name="Nagy I."/>
            <person name="Doyle S."/>
            <person name="Anderson J.B."/>
            <person name="Grigoriev I.V."/>
            <person name="Gueldener U."/>
            <person name="Muensterkoetter M."/>
            <person name="Nagy L.G."/>
        </authorList>
    </citation>
    <scope>NUCLEOTIDE SEQUENCE [LARGE SCALE GENOMIC DNA]</scope>
    <source>
        <strain evidence="5">C18/9</strain>
    </source>
</reference>
<keyword evidence="1" id="KW-0233">DNA recombination</keyword>